<proteinExistence type="predicted"/>
<accession>A0AAJ7N495</accession>
<name>A0AAJ7N495_9HYME</name>
<evidence type="ECO:0000256" key="2">
    <source>
        <dbReference type="SAM" id="SignalP"/>
    </source>
</evidence>
<evidence type="ECO:0000313" key="5">
    <source>
        <dbReference type="RefSeq" id="XP_017876913.1"/>
    </source>
</evidence>
<evidence type="ECO:0000259" key="3">
    <source>
        <dbReference type="Pfam" id="PF01347"/>
    </source>
</evidence>
<keyword evidence="4" id="KW-1185">Reference proteome</keyword>
<protein>
    <submittedName>
        <fullName evidence="5">Uncharacterized protein LOC108623116</fullName>
    </submittedName>
</protein>
<dbReference type="KEGG" id="ccal:108623116"/>
<evidence type="ECO:0000313" key="4">
    <source>
        <dbReference type="Proteomes" id="UP000694925"/>
    </source>
</evidence>
<dbReference type="Pfam" id="PF01347">
    <property type="entry name" value="Vitellogenin_N"/>
    <property type="match status" value="1"/>
</dbReference>
<dbReference type="AlphaFoldDB" id="A0AAJ7N495"/>
<evidence type="ECO:0000256" key="1">
    <source>
        <dbReference type="ARBA" id="ARBA00022729"/>
    </source>
</evidence>
<dbReference type="GeneID" id="108623116"/>
<dbReference type="Proteomes" id="UP000694925">
    <property type="component" value="Unplaced"/>
</dbReference>
<organism evidence="4 5">
    <name type="scientific">Ceratina calcarata</name>
    <dbReference type="NCBI Taxonomy" id="156304"/>
    <lineage>
        <taxon>Eukaryota</taxon>
        <taxon>Metazoa</taxon>
        <taxon>Ecdysozoa</taxon>
        <taxon>Arthropoda</taxon>
        <taxon>Hexapoda</taxon>
        <taxon>Insecta</taxon>
        <taxon>Pterygota</taxon>
        <taxon>Neoptera</taxon>
        <taxon>Endopterygota</taxon>
        <taxon>Hymenoptera</taxon>
        <taxon>Apocrita</taxon>
        <taxon>Aculeata</taxon>
        <taxon>Apoidea</taxon>
        <taxon>Anthophila</taxon>
        <taxon>Apidae</taxon>
        <taxon>Ceratina</taxon>
        <taxon>Zadontomerus</taxon>
    </lineage>
</organism>
<feature type="domain" description="Vitellogenin" evidence="3">
    <location>
        <begin position="25"/>
        <end position="288"/>
    </location>
</feature>
<dbReference type="Gene3D" id="2.30.230.10">
    <property type="entry name" value="Lipovitellin, beta-sheet shell regions, chain A"/>
    <property type="match status" value="1"/>
</dbReference>
<dbReference type="InterPro" id="IPR001747">
    <property type="entry name" value="Vitellogenin_N"/>
</dbReference>
<dbReference type="RefSeq" id="XP_017876913.1">
    <property type="nucleotide sequence ID" value="XM_018021424.1"/>
</dbReference>
<dbReference type="InterPro" id="IPR015816">
    <property type="entry name" value="Vitellinogen_b-sht_N"/>
</dbReference>
<sequence length="310" mass="35221">MTGPMYFILVPFLLVIYVPDDYHRWENGPEYTFNVTINTVKNLTTDEDEPKGSSMNAMLKCQPKEPDRLQCHFEDAKIAIPSEVAITSKNVEFDMGNVTFEIKFKETGIEFFEFENGEKQATDDITDLYRLVANHLNVWAKTTLAGKAPATTYKSQDVKMTENFTIGECRAETKISHQEQGNQTFRSGVWIDWYNKNLKSNPVIEVTKEVHLNSCLAQPVYRLVTKHMYVFHRETNDTLKNSTAHIFISFSNFTSESVNTLEVYDADNGEKLGTSFDQIRLSLASIDPAKSPLKKMTNTTILGPSLTPKS</sequence>
<keyword evidence="1 2" id="KW-0732">Signal</keyword>
<dbReference type="SUPFAM" id="SSF56968">
    <property type="entry name" value="Lipovitellin-phosvitin complex, beta-sheet shell regions"/>
    <property type="match status" value="1"/>
</dbReference>
<dbReference type="InterPro" id="IPR015819">
    <property type="entry name" value="Lipid_transp_b-sht_shell"/>
</dbReference>
<dbReference type="GO" id="GO:0005319">
    <property type="term" value="F:lipid transporter activity"/>
    <property type="evidence" value="ECO:0007669"/>
    <property type="project" value="InterPro"/>
</dbReference>
<feature type="chain" id="PRO_5042488833" evidence="2">
    <location>
        <begin position="21"/>
        <end position="310"/>
    </location>
</feature>
<gene>
    <name evidence="5" type="primary">LOC108623116</name>
</gene>
<reference evidence="5" key="1">
    <citation type="submission" date="2025-08" db="UniProtKB">
        <authorList>
            <consortium name="RefSeq"/>
        </authorList>
    </citation>
    <scope>IDENTIFICATION</scope>
    <source>
        <tissue evidence="5">Whole body</tissue>
    </source>
</reference>
<feature type="signal peptide" evidence="2">
    <location>
        <begin position="1"/>
        <end position="20"/>
    </location>
</feature>